<dbReference type="Proteomes" id="UP000004892">
    <property type="component" value="Unassembled WGS sequence"/>
</dbReference>
<dbReference type="GO" id="GO:0071897">
    <property type="term" value="P:DNA biosynthetic process"/>
    <property type="evidence" value="ECO:0007669"/>
    <property type="project" value="UniProtKB-KW"/>
</dbReference>
<evidence type="ECO:0000256" key="2">
    <source>
        <dbReference type="ARBA" id="ARBA00012274"/>
    </source>
</evidence>
<dbReference type="GeneID" id="98068389"/>
<accession>H1DET6</accession>
<keyword evidence="3" id="KW-0237">DNA synthesis</keyword>
<dbReference type="AlphaFoldDB" id="H1DET6"/>
<dbReference type="NCBIfam" id="TIGR03905">
    <property type="entry name" value="TIGR03905_4_Cys"/>
    <property type="match status" value="1"/>
</dbReference>
<dbReference type="GO" id="GO:0000166">
    <property type="term" value="F:nucleotide binding"/>
    <property type="evidence" value="ECO:0007669"/>
    <property type="project" value="UniProtKB-KW"/>
</dbReference>
<dbReference type="PATRIC" id="fig|742817.3.peg.824"/>
<dbReference type="GO" id="GO:0004748">
    <property type="term" value="F:ribonucleoside-diphosphate reductase activity, thioredoxin disulfide as acceptor"/>
    <property type="evidence" value="ECO:0007669"/>
    <property type="project" value="UniProtKB-EC"/>
</dbReference>
<comment type="caution">
    <text evidence="7">The sequence shown here is derived from an EMBL/GenBank/DDBJ whole genome shotgun (WGS) entry which is preliminary data.</text>
</comment>
<keyword evidence="8" id="KW-1185">Reference proteome</keyword>
<evidence type="ECO:0000256" key="1">
    <source>
        <dbReference type="ARBA" id="ARBA00007405"/>
    </source>
</evidence>
<dbReference type="eggNOG" id="ENOG5032YE7">
    <property type="taxonomic scope" value="Bacteria"/>
</dbReference>
<evidence type="ECO:0000313" key="7">
    <source>
        <dbReference type="EMBL" id="EHP49578.1"/>
    </source>
</evidence>
<protein>
    <recommendedName>
        <fullName evidence="2">ribonucleoside-diphosphate reductase</fullName>
        <ecNumber evidence="2">1.17.4.1</ecNumber>
    </recommendedName>
</protein>
<comment type="similarity">
    <text evidence="1">Belongs to the ribonucleoside diphosphate reductase class-2 family.</text>
</comment>
<dbReference type="EC" id="1.17.4.1" evidence="2"/>
<evidence type="ECO:0000313" key="8">
    <source>
        <dbReference type="Proteomes" id="UP000004892"/>
    </source>
</evidence>
<dbReference type="RefSeq" id="WP_009135920.1">
    <property type="nucleotide sequence ID" value="NZ_JH594596.1"/>
</dbReference>
<keyword evidence="4" id="KW-0547">Nucleotide-binding</keyword>
<reference evidence="7 8" key="1">
    <citation type="submission" date="2012-01" db="EMBL/GenBank/DDBJ databases">
        <title>The Genome Sequence of Odoribacter laneus YIT 12061.</title>
        <authorList>
            <consortium name="The Broad Institute Genome Sequencing Platform"/>
            <person name="Earl A."/>
            <person name="Ward D."/>
            <person name="Feldgarden M."/>
            <person name="Gevers D."/>
            <person name="Morotomi M."/>
            <person name="Young S.K."/>
            <person name="Zeng Q."/>
            <person name="Gargeya S."/>
            <person name="Fitzgerald M."/>
            <person name="Haas B."/>
            <person name="Abouelleil A."/>
            <person name="Alvarado L."/>
            <person name="Arachchi H.M."/>
            <person name="Berlin A."/>
            <person name="Chapman S.B."/>
            <person name="Gearin G."/>
            <person name="Goldberg J."/>
            <person name="Griggs A."/>
            <person name="Gujja S."/>
            <person name="Hansen M."/>
            <person name="Heiman D."/>
            <person name="Howarth C."/>
            <person name="Larimer J."/>
            <person name="Lui A."/>
            <person name="MacDonald P.J.P."/>
            <person name="McCowen C."/>
            <person name="Montmayeur A."/>
            <person name="Murphy C."/>
            <person name="Neiman D."/>
            <person name="Pearson M."/>
            <person name="Priest M."/>
            <person name="Roberts A."/>
            <person name="Saif S."/>
            <person name="Shea T."/>
            <person name="Sisk P."/>
            <person name="Stolte C."/>
            <person name="Sykes S."/>
            <person name="Wortman J."/>
            <person name="Nusbaum C."/>
            <person name="Birren B."/>
        </authorList>
    </citation>
    <scope>NUCLEOTIDE SEQUENCE [LARGE SCALE GENOMIC DNA]</scope>
    <source>
        <strain evidence="7 8">YIT 12061</strain>
    </source>
</reference>
<proteinExistence type="inferred from homology"/>
<gene>
    <name evidence="7" type="ORF">HMPREF9449_00772</name>
</gene>
<comment type="catalytic activity">
    <reaction evidence="5">
        <text>a 2'-deoxyribonucleoside 5'-diphosphate + [thioredoxin]-disulfide + H2O = a ribonucleoside 5'-diphosphate + [thioredoxin]-dithiol</text>
        <dbReference type="Rhea" id="RHEA:23252"/>
        <dbReference type="Rhea" id="RHEA-COMP:10698"/>
        <dbReference type="Rhea" id="RHEA-COMP:10700"/>
        <dbReference type="ChEBI" id="CHEBI:15377"/>
        <dbReference type="ChEBI" id="CHEBI:29950"/>
        <dbReference type="ChEBI" id="CHEBI:50058"/>
        <dbReference type="ChEBI" id="CHEBI:57930"/>
        <dbReference type="ChEBI" id="CHEBI:73316"/>
        <dbReference type="EC" id="1.17.4.1"/>
    </reaction>
</comment>
<dbReference type="EMBL" id="ADMC01000010">
    <property type="protein sequence ID" value="EHP49578.1"/>
    <property type="molecule type" value="Genomic_DNA"/>
</dbReference>
<dbReference type="STRING" id="742817.HMPREF9449_00772"/>
<dbReference type="Pfam" id="PF12637">
    <property type="entry name" value="TSCPD"/>
    <property type="match status" value="1"/>
</dbReference>
<dbReference type="InterPro" id="IPR024434">
    <property type="entry name" value="TSCPD_dom"/>
</dbReference>
<name>H1DET6_9BACT</name>
<evidence type="ECO:0000256" key="5">
    <source>
        <dbReference type="ARBA" id="ARBA00047754"/>
    </source>
</evidence>
<evidence type="ECO:0000259" key="6">
    <source>
        <dbReference type="Pfam" id="PF12637"/>
    </source>
</evidence>
<organism evidence="7 8">
    <name type="scientific">Odoribacter laneus YIT 12061</name>
    <dbReference type="NCBI Taxonomy" id="742817"/>
    <lineage>
        <taxon>Bacteria</taxon>
        <taxon>Pseudomonadati</taxon>
        <taxon>Bacteroidota</taxon>
        <taxon>Bacteroidia</taxon>
        <taxon>Bacteroidales</taxon>
        <taxon>Odoribacteraceae</taxon>
        <taxon>Odoribacter</taxon>
    </lineage>
</organism>
<evidence type="ECO:0000256" key="3">
    <source>
        <dbReference type="ARBA" id="ARBA00022634"/>
    </source>
</evidence>
<dbReference type="HOGENOM" id="CLU_176133_0_0_10"/>
<dbReference type="InterPro" id="IPR023806">
    <property type="entry name" value="CHP03905"/>
</dbReference>
<sequence>MEKSIHYIPAGVCSQTIDITVEDGIVKEVYFEGGCHGNLQGISLLVKGMKIGEVINRLEGIHCGYKNTSCPDQFAKALRILEQK</sequence>
<evidence type="ECO:0000256" key="4">
    <source>
        <dbReference type="ARBA" id="ARBA00022741"/>
    </source>
</evidence>
<feature type="domain" description="TSCPD" evidence="6">
    <location>
        <begin position="5"/>
        <end position="80"/>
    </location>
</feature>